<dbReference type="EMBL" id="JACGWN010000005">
    <property type="protein sequence ID" value="KAL0449036.1"/>
    <property type="molecule type" value="Genomic_DNA"/>
</dbReference>
<organism evidence="1">
    <name type="scientific">Sesamum latifolium</name>
    <dbReference type="NCBI Taxonomy" id="2727402"/>
    <lineage>
        <taxon>Eukaryota</taxon>
        <taxon>Viridiplantae</taxon>
        <taxon>Streptophyta</taxon>
        <taxon>Embryophyta</taxon>
        <taxon>Tracheophyta</taxon>
        <taxon>Spermatophyta</taxon>
        <taxon>Magnoliopsida</taxon>
        <taxon>eudicotyledons</taxon>
        <taxon>Gunneridae</taxon>
        <taxon>Pentapetalae</taxon>
        <taxon>asterids</taxon>
        <taxon>lamiids</taxon>
        <taxon>Lamiales</taxon>
        <taxon>Pedaliaceae</taxon>
        <taxon>Sesamum</taxon>
    </lineage>
</organism>
<gene>
    <name evidence="1" type="ORF">Slati_1460000</name>
</gene>
<dbReference type="AlphaFoldDB" id="A0AAW2XA37"/>
<name>A0AAW2XA37_9LAMI</name>
<evidence type="ECO:0000313" key="1">
    <source>
        <dbReference type="EMBL" id="KAL0449036.1"/>
    </source>
</evidence>
<comment type="caution">
    <text evidence="1">The sequence shown here is derived from an EMBL/GenBank/DDBJ whole genome shotgun (WGS) entry which is preliminary data.</text>
</comment>
<proteinExistence type="predicted"/>
<sequence length="123" mass="13426">TDEELKQMSDIPYASAVGSIQYVVQCTGPDVAYALSVMSKYQVCAGEAHWSAIKTILKGAAIAQPVRRRLALDLGDYPPKKWCLLHLSDDDAPLGDNQPDLGDIAIAQLVTTTCSSYLMIRQR</sequence>
<accession>A0AAW2XA37</accession>
<reference evidence="1" key="1">
    <citation type="submission" date="2020-06" db="EMBL/GenBank/DDBJ databases">
        <authorList>
            <person name="Li T."/>
            <person name="Hu X."/>
            <person name="Zhang T."/>
            <person name="Song X."/>
            <person name="Zhang H."/>
            <person name="Dai N."/>
            <person name="Sheng W."/>
            <person name="Hou X."/>
            <person name="Wei L."/>
        </authorList>
    </citation>
    <scope>NUCLEOTIDE SEQUENCE</scope>
    <source>
        <strain evidence="1">KEN1</strain>
        <tissue evidence="1">Leaf</tissue>
    </source>
</reference>
<feature type="non-terminal residue" evidence="1">
    <location>
        <position position="1"/>
    </location>
</feature>
<reference evidence="1" key="2">
    <citation type="journal article" date="2024" name="Plant">
        <title>Genomic evolution and insights into agronomic trait innovations of Sesamum species.</title>
        <authorList>
            <person name="Miao H."/>
            <person name="Wang L."/>
            <person name="Qu L."/>
            <person name="Liu H."/>
            <person name="Sun Y."/>
            <person name="Le M."/>
            <person name="Wang Q."/>
            <person name="Wei S."/>
            <person name="Zheng Y."/>
            <person name="Lin W."/>
            <person name="Duan Y."/>
            <person name="Cao H."/>
            <person name="Xiong S."/>
            <person name="Wang X."/>
            <person name="Wei L."/>
            <person name="Li C."/>
            <person name="Ma Q."/>
            <person name="Ju M."/>
            <person name="Zhao R."/>
            <person name="Li G."/>
            <person name="Mu C."/>
            <person name="Tian Q."/>
            <person name="Mei H."/>
            <person name="Zhang T."/>
            <person name="Gao T."/>
            <person name="Zhang H."/>
        </authorList>
    </citation>
    <scope>NUCLEOTIDE SEQUENCE</scope>
    <source>
        <strain evidence="1">KEN1</strain>
    </source>
</reference>
<protein>
    <submittedName>
        <fullName evidence="1">Uncharacterized protein</fullName>
    </submittedName>
</protein>